<keyword evidence="5 12" id="KW-0963">Cytoplasm</keyword>
<dbReference type="AlphaFoldDB" id="A0A073JZ71"/>
<dbReference type="SFLD" id="SFLDG01082">
    <property type="entry name" value="B12-binding_domain_containing"/>
    <property type="match status" value="1"/>
</dbReference>
<sequence>MIQAAYIHIPFCQHICHYCDFNKVFIERQPVEQYLEYLEKEIVNTVKKQPFQQMKSIFVGGGTPTALNMVQTEKLLEIINLHLRPFAPDCELTFEANPGDLPKEKLKLLLDGGVNRISFGVQSFQNHLLKEIGRTHTKEDVLTAIAEAKEVGFDNVNVDLIYALPTQTMEDVKETLKVAFTLGVQHFSGYSLIIEPKTVFYNRMRQGKLRLPGEDNEARMYEVVMDEMERHGYKQYEISNFSKDGYESRHNLTYWNNEEYYGFGAGAHSYVGGKRIQNVGPLKKYFSTIDETGFPYLDIHGVTERERMEEELFLGLRKVAGVSKARFKEKFGFEMNDVFAEQLRQNIEQGLLEEQEGCIRLTRKGKLLGNEVFQSFLV</sequence>
<dbReference type="GO" id="GO:0004109">
    <property type="term" value="F:coproporphyrinogen oxidase activity"/>
    <property type="evidence" value="ECO:0007669"/>
    <property type="project" value="InterPro"/>
</dbReference>
<keyword evidence="8 12" id="KW-0479">Metal-binding</keyword>
<evidence type="ECO:0000313" key="14">
    <source>
        <dbReference type="EMBL" id="KEK19477.1"/>
    </source>
</evidence>
<dbReference type="InterPro" id="IPR010723">
    <property type="entry name" value="HemN_C"/>
</dbReference>
<dbReference type="InterPro" id="IPR058240">
    <property type="entry name" value="rSAM_sf"/>
</dbReference>
<accession>A0A073JZ71</accession>
<gene>
    <name evidence="14" type="ORF">BAMA_22040</name>
</gene>
<comment type="caution">
    <text evidence="14">The sequence shown here is derived from an EMBL/GenBank/DDBJ whole genome shotgun (WGS) entry which is preliminary data.</text>
</comment>
<keyword evidence="9 12" id="KW-0408">Iron</keyword>
<protein>
    <recommendedName>
        <fullName evidence="3 12">Heme chaperone HemW</fullName>
    </recommendedName>
</protein>
<evidence type="ECO:0000313" key="15">
    <source>
        <dbReference type="Proteomes" id="UP000027822"/>
    </source>
</evidence>
<keyword evidence="15" id="KW-1185">Reference proteome</keyword>
<dbReference type="PANTHER" id="PTHR13932">
    <property type="entry name" value="COPROPORPHYRINIGEN III OXIDASE"/>
    <property type="match status" value="1"/>
</dbReference>
<keyword evidence="7 12" id="KW-0949">S-adenosyl-L-methionine</keyword>
<evidence type="ECO:0000256" key="6">
    <source>
        <dbReference type="ARBA" id="ARBA00022617"/>
    </source>
</evidence>
<keyword evidence="10 12" id="KW-0411">Iron-sulfur</keyword>
<dbReference type="RefSeq" id="WP_034638785.1">
    <property type="nucleotide sequence ID" value="NZ_CBCSJC010000005.1"/>
</dbReference>
<dbReference type="InterPro" id="IPR007197">
    <property type="entry name" value="rSAM"/>
</dbReference>
<dbReference type="InterPro" id="IPR034505">
    <property type="entry name" value="Coproporphyrinogen-III_oxidase"/>
</dbReference>
<dbReference type="GO" id="GO:0006779">
    <property type="term" value="P:porphyrin-containing compound biosynthetic process"/>
    <property type="evidence" value="ECO:0007669"/>
    <property type="project" value="InterPro"/>
</dbReference>
<proteinExistence type="inferred from homology"/>
<name>A0A073JZ71_9BACI</name>
<dbReference type="STRING" id="574376.BAMA_22040"/>
<dbReference type="InterPro" id="IPR004559">
    <property type="entry name" value="HemW-like"/>
</dbReference>
<dbReference type="Proteomes" id="UP000027822">
    <property type="component" value="Unassembled WGS sequence"/>
</dbReference>
<dbReference type="Pfam" id="PF04055">
    <property type="entry name" value="Radical_SAM"/>
    <property type="match status" value="1"/>
</dbReference>
<dbReference type="CDD" id="cd01335">
    <property type="entry name" value="Radical_SAM"/>
    <property type="match status" value="1"/>
</dbReference>
<dbReference type="Gene3D" id="3.20.20.70">
    <property type="entry name" value="Aldolase class I"/>
    <property type="match status" value="1"/>
</dbReference>
<feature type="domain" description="Radical SAM core" evidence="13">
    <location>
        <begin position="1"/>
        <end position="234"/>
    </location>
</feature>
<evidence type="ECO:0000256" key="10">
    <source>
        <dbReference type="ARBA" id="ARBA00023014"/>
    </source>
</evidence>
<comment type="similarity">
    <text evidence="2">Belongs to the anaerobic coproporphyrinogen-III oxidase family. HemW subfamily.</text>
</comment>
<evidence type="ECO:0000256" key="3">
    <source>
        <dbReference type="ARBA" id="ARBA00017228"/>
    </source>
</evidence>
<evidence type="ECO:0000256" key="2">
    <source>
        <dbReference type="ARBA" id="ARBA00006100"/>
    </source>
</evidence>
<reference evidence="14 15" key="1">
    <citation type="submission" date="2014-06" db="EMBL/GenBank/DDBJ databases">
        <title>Draft genome sequence of Bacillus manliponensis JCM 15802 (MCCC 1A00708).</title>
        <authorList>
            <person name="Lai Q."/>
            <person name="Liu Y."/>
            <person name="Shao Z."/>
        </authorList>
    </citation>
    <scope>NUCLEOTIDE SEQUENCE [LARGE SCALE GENOMIC DNA]</scope>
    <source>
        <strain evidence="14 15">JCM 15802</strain>
    </source>
</reference>
<dbReference type="SFLD" id="SFLDG01065">
    <property type="entry name" value="anaerobic_coproporphyrinogen-I"/>
    <property type="match status" value="1"/>
</dbReference>
<evidence type="ECO:0000256" key="8">
    <source>
        <dbReference type="ARBA" id="ARBA00022723"/>
    </source>
</evidence>
<dbReference type="InterPro" id="IPR013785">
    <property type="entry name" value="Aldolase_TIM"/>
</dbReference>
<comment type="subcellular location">
    <subcellularLocation>
        <location evidence="1 12">Cytoplasm</location>
    </subcellularLocation>
</comment>
<dbReference type="SUPFAM" id="SSF102114">
    <property type="entry name" value="Radical SAM enzymes"/>
    <property type="match status" value="1"/>
</dbReference>
<dbReference type="EMBL" id="JOTN01000007">
    <property type="protein sequence ID" value="KEK19477.1"/>
    <property type="molecule type" value="Genomic_DNA"/>
</dbReference>
<dbReference type="Pfam" id="PF06969">
    <property type="entry name" value="HemN_C"/>
    <property type="match status" value="1"/>
</dbReference>
<dbReference type="GO" id="GO:0051539">
    <property type="term" value="F:4 iron, 4 sulfur cluster binding"/>
    <property type="evidence" value="ECO:0007669"/>
    <property type="project" value="UniProtKB-UniRule"/>
</dbReference>
<evidence type="ECO:0000256" key="5">
    <source>
        <dbReference type="ARBA" id="ARBA00022490"/>
    </source>
</evidence>
<evidence type="ECO:0000256" key="1">
    <source>
        <dbReference type="ARBA" id="ARBA00004496"/>
    </source>
</evidence>
<dbReference type="SFLD" id="SFLDF00288">
    <property type="entry name" value="HemN-like__clustered_with_nucl"/>
    <property type="match status" value="1"/>
</dbReference>
<evidence type="ECO:0000256" key="11">
    <source>
        <dbReference type="ARBA" id="ARBA00023186"/>
    </source>
</evidence>
<organism evidence="14 15">
    <name type="scientific">Bacillus manliponensis</name>
    <dbReference type="NCBI Taxonomy" id="574376"/>
    <lineage>
        <taxon>Bacteria</taxon>
        <taxon>Bacillati</taxon>
        <taxon>Bacillota</taxon>
        <taxon>Bacilli</taxon>
        <taxon>Bacillales</taxon>
        <taxon>Bacillaceae</taxon>
        <taxon>Bacillus</taxon>
        <taxon>Bacillus cereus group</taxon>
    </lineage>
</organism>
<keyword evidence="11 12" id="KW-0143">Chaperone</keyword>
<dbReference type="GO" id="GO:0046872">
    <property type="term" value="F:metal ion binding"/>
    <property type="evidence" value="ECO:0007669"/>
    <property type="project" value="UniProtKB-UniRule"/>
</dbReference>
<dbReference type="eggNOG" id="COG0635">
    <property type="taxonomic scope" value="Bacteria"/>
</dbReference>
<dbReference type="SFLD" id="SFLDS00029">
    <property type="entry name" value="Radical_SAM"/>
    <property type="match status" value="1"/>
</dbReference>
<dbReference type="SMART" id="SM00729">
    <property type="entry name" value="Elp3"/>
    <property type="match status" value="1"/>
</dbReference>
<dbReference type="PROSITE" id="PS51918">
    <property type="entry name" value="RADICAL_SAM"/>
    <property type="match status" value="1"/>
</dbReference>
<keyword evidence="6 12" id="KW-0349">Heme</keyword>
<keyword evidence="4 12" id="KW-0004">4Fe-4S</keyword>
<dbReference type="NCBIfam" id="TIGR00539">
    <property type="entry name" value="hemN_rel"/>
    <property type="match status" value="1"/>
</dbReference>
<dbReference type="OrthoDB" id="9808022at2"/>
<evidence type="ECO:0000256" key="12">
    <source>
        <dbReference type="RuleBase" id="RU364116"/>
    </source>
</evidence>
<dbReference type="PANTHER" id="PTHR13932:SF5">
    <property type="entry name" value="RADICAL S-ADENOSYL METHIONINE DOMAIN-CONTAINING PROTEIN 1, MITOCHONDRIAL"/>
    <property type="match status" value="1"/>
</dbReference>
<evidence type="ECO:0000256" key="7">
    <source>
        <dbReference type="ARBA" id="ARBA00022691"/>
    </source>
</evidence>
<evidence type="ECO:0000256" key="9">
    <source>
        <dbReference type="ARBA" id="ARBA00023004"/>
    </source>
</evidence>
<dbReference type="InterPro" id="IPR006638">
    <property type="entry name" value="Elp3/MiaA/NifB-like_rSAM"/>
</dbReference>
<evidence type="ECO:0000259" key="13">
    <source>
        <dbReference type="PROSITE" id="PS51918"/>
    </source>
</evidence>
<dbReference type="GO" id="GO:0005737">
    <property type="term" value="C:cytoplasm"/>
    <property type="evidence" value="ECO:0007669"/>
    <property type="project" value="UniProtKB-SubCell"/>
</dbReference>
<dbReference type="SFLD" id="SFLDF00562">
    <property type="entry name" value="HemN-like__clustered_with_heat"/>
    <property type="match status" value="1"/>
</dbReference>
<comment type="function">
    <text evidence="12">Probably acts as a heme chaperone, transferring heme to an unknown acceptor. Binds one molecule of heme per monomer, possibly covalently. Binds 1 [4Fe-4S] cluster. The cluster is coordinated with 3 cysteines and an exchangeable S-adenosyl-L-methionine.</text>
</comment>
<evidence type="ECO:0000256" key="4">
    <source>
        <dbReference type="ARBA" id="ARBA00022485"/>
    </source>
</evidence>
<dbReference type="FunFam" id="3.20.20.70:FF:000166">
    <property type="entry name" value="Heme chaperone HemW"/>
    <property type="match status" value="1"/>
</dbReference>